<dbReference type="InterPro" id="IPR035984">
    <property type="entry name" value="Acyl-CoA-binding_sf"/>
</dbReference>
<sequence>MSLEIQKKFARAVKYVKNAKTVYSLEDKLIIYAYTKQSITGDCDRPKPNPRDKLSLAKWKAWTKLKGLSKTDAMKKYLENLKKMDPNYKDPDHDIDMEAEPRLKKNQRSPDQIRLELQKTDEEFQELPPLKNESATVDPRHVSYIGGINPVTQLNDDIARSDLLSRLTAFYIKHDKSTLNEGIGNIVDIALEDGEESLNQKLMNKYGEDLDSFEDEKNITNSIKLLKREKIVQSTLSRAVGKERNPLDEKFMLFFQKNDPGRIDTGFEVLHEYINARGSIALNKKLFQKYGEDLDTMFGGKSAQHFKMKMRDESATTSHFSSKNKISTTRNMMQDIPQSPGSFYALADDSHEMLTQYYQKYEPRRVLEHGVDGIYKWGQRNGLEALNRQLKKRFGESLEEFSQRAKALEVELRNFYKIHDAARLKEGLSPIVTWAVKNGRSAINAKLKQKFAKDLDTYSGKIVDAKTIAAAGIDF</sequence>
<dbReference type="GO" id="GO:0000062">
    <property type="term" value="F:fatty-acyl-CoA binding"/>
    <property type="evidence" value="ECO:0007669"/>
    <property type="project" value="InterPro"/>
</dbReference>
<gene>
    <name evidence="5" type="ORF">ASTO00021_LOCUS5147</name>
</gene>
<evidence type="ECO:0000256" key="3">
    <source>
        <dbReference type="SAM" id="MobiDB-lite"/>
    </source>
</evidence>
<dbReference type="SUPFAM" id="SSF47027">
    <property type="entry name" value="Acyl-CoA binding protein"/>
    <property type="match status" value="1"/>
</dbReference>
<dbReference type="PROSITE" id="PS51228">
    <property type="entry name" value="ACB_2"/>
    <property type="match status" value="1"/>
</dbReference>
<dbReference type="InterPro" id="IPR014352">
    <property type="entry name" value="FERM/acyl-CoA-bd_prot_sf"/>
</dbReference>
<dbReference type="Pfam" id="PF00887">
    <property type="entry name" value="ACBP"/>
    <property type="match status" value="1"/>
</dbReference>
<dbReference type="PRINTS" id="PR00689">
    <property type="entry name" value="ACOABINDINGP"/>
</dbReference>
<reference evidence="5" key="1">
    <citation type="submission" date="2021-01" db="EMBL/GenBank/DDBJ databases">
        <authorList>
            <person name="Corre E."/>
            <person name="Pelletier E."/>
            <person name="Niang G."/>
            <person name="Scheremetjew M."/>
            <person name="Finn R."/>
            <person name="Kale V."/>
            <person name="Holt S."/>
            <person name="Cochrane G."/>
            <person name="Meng A."/>
            <person name="Brown T."/>
            <person name="Cohen L."/>
        </authorList>
    </citation>
    <scope>NUCLEOTIDE SEQUENCE</scope>
    <source>
        <strain evidence="5">GSBS06</strain>
    </source>
</reference>
<evidence type="ECO:0000313" key="5">
    <source>
        <dbReference type="EMBL" id="CAE0434851.1"/>
    </source>
</evidence>
<feature type="domain" description="ACB" evidence="4">
    <location>
        <begin position="5"/>
        <end position="90"/>
    </location>
</feature>
<evidence type="ECO:0000256" key="1">
    <source>
        <dbReference type="ARBA" id="ARBA00005567"/>
    </source>
</evidence>
<dbReference type="GO" id="GO:0006631">
    <property type="term" value="P:fatty acid metabolic process"/>
    <property type="evidence" value="ECO:0007669"/>
    <property type="project" value="TreeGrafter"/>
</dbReference>
<evidence type="ECO:0000259" key="4">
    <source>
        <dbReference type="PROSITE" id="PS51228"/>
    </source>
</evidence>
<dbReference type="PANTHER" id="PTHR23310:SF62">
    <property type="entry name" value="ACYL-COA BINDING PROTEIN 1, ISOFORM A"/>
    <property type="match status" value="1"/>
</dbReference>
<feature type="region of interest" description="Disordered" evidence="3">
    <location>
        <begin position="88"/>
        <end position="110"/>
    </location>
</feature>
<organism evidence="5">
    <name type="scientific">Aplanochytrium stocchinoi</name>
    <dbReference type="NCBI Taxonomy" id="215587"/>
    <lineage>
        <taxon>Eukaryota</taxon>
        <taxon>Sar</taxon>
        <taxon>Stramenopiles</taxon>
        <taxon>Bigyra</taxon>
        <taxon>Labyrinthulomycetes</taxon>
        <taxon>Thraustochytrida</taxon>
        <taxon>Thraustochytriidae</taxon>
        <taxon>Aplanochytrium</taxon>
    </lineage>
</organism>
<dbReference type="AlphaFoldDB" id="A0A7S3LNX2"/>
<dbReference type="InterPro" id="IPR000582">
    <property type="entry name" value="Acyl-CoA-binding_protein"/>
</dbReference>
<protein>
    <recommendedName>
        <fullName evidence="4">ACB domain-containing protein</fullName>
    </recommendedName>
</protein>
<accession>A0A7S3LNX2</accession>
<feature type="compositionally biased region" description="Basic and acidic residues" evidence="3">
    <location>
        <begin position="88"/>
        <end position="103"/>
    </location>
</feature>
<dbReference type="EMBL" id="HBIN01007034">
    <property type="protein sequence ID" value="CAE0434851.1"/>
    <property type="molecule type" value="Transcribed_RNA"/>
</dbReference>
<name>A0A7S3LNX2_9STRA</name>
<evidence type="ECO:0000256" key="2">
    <source>
        <dbReference type="ARBA" id="ARBA00023121"/>
    </source>
</evidence>
<dbReference type="Gene3D" id="1.20.80.10">
    <property type="match status" value="1"/>
</dbReference>
<keyword evidence="2" id="KW-0446">Lipid-binding</keyword>
<comment type="similarity">
    <text evidence="1">Belongs to the ACBP family.</text>
</comment>
<proteinExistence type="inferred from homology"/>
<dbReference type="PANTHER" id="PTHR23310">
    <property type="entry name" value="ACYL-COA-BINDING PROTEIN, ACBP"/>
    <property type="match status" value="1"/>
</dbReference>